<name>A0A9P6NER7_9BASI</name>
<gene>
    <name evidence="3" type="ORF">CROQUDRAFT_716058</name>
</gene>
<keyword evidence="1" id="KW-0732">Signal</keyword>
<sequence length="137" mass="15306">MMYHPNSILLFLILLGRFINLSLAVKNSDNLCYKVGNQTIPNDVIVNDKVECLSGTHAFKDKFLEIPDFRFGATQFTQISVMNREKGVSPLKFALNKWSTEKSENVIIEALAVYGATNFAIRSLTTKAGSFLTQIKA</sequence>
<feature type="domain" description="DUF7143" evidence="2">
    <location>
        <begin position="35"/>
        <end position="128"/>
    </location>
</feature>
<reference evidence="3" key="1">
    <citation type="submission" date="2013-11" db="EMBL/GenBank/DDBJ databases">
        <title>Genome sequence of the fusiform rust pathogen reveals effectors for host alternation and coevolution with pine.</title>
        <authorList>
            <consortium name="DOE Joint Genome Institute"/>
            <person name="Smith K."/>
            <person name="Pendleton A."/>
            <person name="Kubisiak T."/>
            <person name="Anderson C."/>
            <person name="Salamov A."/>
            <person name="Aerts A."/>
            <person name="Riley R."/>
            <person name="Clum A."/>
            <person name="Lindquist E."/>
            <person name="Ence D."/>
            <person name="Campbell M."/>
            <person name="Kronenberg Z."/>
            <person name="Feau N."/>
            <person name="Dhillon B."/>
            <person name="Hamelin R."/>
            <person name="Burleigh J."/>
            <person name="Smith J."/>
            <person name="Yandell M."/>
            <person name="Nelson C."/>
            <person name="Grigoriev I."/>
            <person name="Davis J."/>
        </authorList>
    </citation>
    <scope>NUCLEOTIDE SEQUENCE</scope>
    <source>
        <strain evidence="3">G11</strain>
    </source>
</reference>
<proteinExistence type="predicted"/>
<protein>
    <recommendedName>
        <fullName evidence="2">DUF7143 domain-containing protein</fullName>
    </recommendedName>
</protein>
<accession>A0A9P6NER7</accession>
<organism evidence="3 4">
    <name type="scientific">Cronartium quercuum f. sp. fusiforme G11</name>
    <dbReference type="NCBI Taxonomy" id="708437"/>
    <lineage>
        <taxon>Eukaryota</taxon>
        <taxon>Fungi</taxon>
        <taxon>Dikarya</taxon>
        <taxon>Basidiomycota</taxon>
        <taxon>Pucciniomycotina</taxon>
        <taxon>Pucciniomycetes</taxon>
        <taxon>Pucciniales</taxon>
        <taxon>Coleosporiaceae</taxon>
        <taxon>Cronartium</taxon>
    </lineage>
</organism>
<evidence type="ECO:0000256" key="1">
    <source>
        <dbReference type="SAM" id="SignalP"/>
    </source>
</evidence>
<dbReference type="Pfam" id="PF23631">
    <property type="entry name" value="DUF7143"/>
    <property type="match status" value="1"/>
</dbReference>
<dbReference type="Proteomes" id="UP000886653">
    <property type="component" value="Unassembled WGS sequence"/>
</dbReference>
<dbReference type="PANTHER" id="PTHR37592">
    <property type="match status" value="1"/>
</dbReference>
<evidence type="ECO:0000313" key="4">
    <source>
        <dbReference type="Proteomes" id="UP000886653"/>
    </source>
</evidence>
<dbReference type="PANTHER" id="PTHR37592:SF1">
    <property type="match status" value="1"/>
</dbReference>
<evidence type="ECO:0000259" key="2">
    <source>
        <dbReference type="Pfam" id="PF23631"/>
    </source>
</evidence>
<keyword evidence="4" id="KW-1185">Reference proteome</keyword>
<dbReference type="InterPro" id="IPR055567">
    <property type="entry name" value="DUF7143"/>
</dbReference>
<dbReference type="EMBL" id="MU167275">
    <property type="protein sequence ID" value="KAG0145481.1"/>
    <property type="molecule type" value="Genomic_DNA"/>
</dbReference>
<feature type="signal peptide" evidence="1">
    <location>
        <begin position="1"/>
        <end position="24"/>
    </location>
</feature>
<dbReference type="AlphaFoldDB" id="A0A9P6NER7"/>
<comment type="caution">
    <text evidence="3">The sequence shown here is derived from an EMBL/GenBank/DDBJ whole genome shotgun (WGS) entry which is preliminary data.</text>
</comment>
<evidence type="ECO:0000313" key="3">
    <source>
        <dbReference type="EMBL" id="KAG0145481.1"/>
    </source>
</evidence>
<feature type="chain" id="PRO_5040204277" description="DUF7143 domain-containing protein" evidence="1">
    <location>
        <begin position="25"/>
        <end position="137"/>
    </location>
</feature>